<keyword evidence="2" id="KW-0812">Transmembrane</keyword>
<keyword evidence="2" id="KW-1133">Transmembrane helix</keyword>
<keyword evidence="2" id="KW-0472">Membrane</keyword>
<dbReference type="AlphaFoldDB" id="A0A6A6DY23"/>
<evidence type="ECO:0000256" key="2">
    <source>
        <dbReference type="SAM" id="Phobius"/>
    </source>
</evidence>
<accession>A0A6A6DY23</accession>
<organism evidence="3 4">
    <name type="scientific">Zopfia rhizophila CBS 207.26</name>
    <dbReference type="NCBI Taxonomy" id="1314779"/>
    <lineage>
        <taxon>Eukaryota</taxon>
        <taxon>Fungi</taxon>
        <taxon>Dikarya</taxon>
        <taxon>Ascomycota</taxon>
        <taxon>Pezizomycotina</taxon>
        <taxon>Dothideomycetes</taxon>
        <taxon>Dothideomycetes incertae sedis</taxon>
        <taxon>Zopfiaceae</taxon>
        <taxon>Zopfia</taxon>
    </lineage>
</organism>
<dbReference type="PANTHER" id="PTHR35179:SF1">
    <property type="entry name" value="INTEGRAL MEMBRANE PROTEIN"/>
    <property type="match status" value="1"/>
</dbReference>
<evidence type="ECO:0000313" key="4">
    <source>
        <dbReference type="Proteomes" id="UP000800200"/>
    </source>
</evidence>
<feature type="transmembrane region" description="Helical" evidence="2">
    <location>
        <begin position="20"/>
        <end position="42"/>
    </location>
</feature>
<feature type="transmembrane region" description="Helical" evidence="2">
    <location>
        <begin position="63"/>
        <end position="91"/>
    </location>
</feature>
<dbReference type="OrthoDB" id="3205825at2759"/>
<dbReference type="PANTHER" id="PTHR35179">
    <property type="entry name" value="PROTEIN CBG02620"/>
    <property type="match status" value="1"/>
</dbReference>
<feature type="transmembrane region" description="Helical" evidence="2">
    <location>
        <begin position="187"/>
        <end position="213"/>
    </location>
</feature>
<feature type="compositionally biased region" description="Polar residues" evidence="1">
    <location>
        <begin position="243"/>
        <end position="266"/>
    </location>
</feature>
<evidence type="ECO:0000256" key="1">
    <source>
        <dbReference type="SAM" id="MobiDB-lite"/>
    </source>
</evidence>
<keyword evidence="4" id="KW-1185">Reference proteome</keyword>
<evidence type="ECO:0008006" key="5">
    <source>
        <dbReference type="Google" id="ProtNLM"/>
    </source>
</evidence>
<protein>
    <recommendedName>
        <fullName evidence="5">Integral membrane protein</fullName>
    </recommendedName>
</protein>
<name>A0A6A6DY23_9PEZI</name>
<evidence type="ECO:0000313" key="3">
    <source>
        <dbReference type="EMBL" id="KAF2183108.1"/>
    </source>
</evidence>
<sequence>MTGFLVPPWYSVPAPTKDDMYIATFVWGFSMACSIFTAVKAFRQSITSWKRMKSITAYVVMIWMEWASNVTMACLICLWVIQTLVLMQIIINRISLLLMRRSEVTKIKWTVAAILGLVNISVFCIWIPARLQISKTFIHVNEIWDRIEKGVFCLVDGSLNYYFVRLIRTKLIANGLTKYTSLFRFNLFMIALSMSLDVILIGSMSLGNGFIYVQFHPLVYMIKLHIEINNADLITKVVKATNPSERSSNNNTGYRFSTKTKSQPHQSIAGALRSHVRTMLPADDCHIEIYSDTNSEEPLALDGIQKTVSTTVVSKLCEEDDRGSEISSTRTMQN</sequence>
<reference evidence="3" key="1">
    <citation type="journal article" date="2020" name="Stud. Mycol.">
        <title>101 Dothideomycetes genomes: a test case for predicting lifestyles and emergence of pathogens.</title>
        <authorList>
            <person name="Haridas S."/>
            <person name="Albert R."/>
            <person name="Binder M."/>
            <person name="Bloem J."/>
            <person name="Labutti K."/>
            <person name="Salamov A."/>
            <person name="Andreopoulos B."/>
            <person name="Baker S."/>
            <person name="Barry K."/>
            <person name="Bills G."/>
            <person name="Bluhm B."/>
            <person name="Cannon C."/>
            <person name="Castanera R."/>
            <person name="Culley D."/>
            <person name="Daum C."/>
            <person name="Ezra D."/>
            <person name="Gonzalez J."/>
            <person name="Henrissat B."/>
            <person name="Kuo A."/>
            <person name="Liang C."/>
            <person name="Lipzen A."/>
            <person name="Lutzoni F."/>
            <person name="Magnuson J."/>
            <person name="Mondo S."/>
            <person name="Nolan M."/>
            <person name="Ohm R."/>
            <person name="Pangilinan J."/>
            <person name="Park H.-J."/>
            <person name="Ramirez L."/>
            <person name="Alfaro M."/>
            <person name="Sun H."/>
            <person name="Tritt A."/>
            <person name="Yoshinaga Y."/>
            <person name="Zwiers L.-H."/>
            <person name="Turgeon B."/>
            <person name="Goodwin S."/>
            <person name="Spatafora J."/>
            <person name="Crous P."/>
            <person name="Grigoriev I."/>
        </authorList>
    </citation>
    <scope>NUCLEOTIDE SEQUENCE</scope>
    <source>
        <strain evidence="3">CBS 207.26</strain>
    </source>
</reference>
<gene>
    <name evidence="3" type="ORF">K469DRAFT_690225</name>
</gene>
<proteinExistence type="predicted"/>
<dbReference type="EMBL" id="ML994644">
    <property type="protein sequence ID" value="KAF2183108.1"/>
    <property type="molecule type" value="Genomic_DNA"/>
</dbReference>
<dbReference type="Proteomes" id="UP000800200">
    <property type="component" value="Unassembled WGS sequence"/>
</dbReference>
<feature type="transmembrane region" description="Helical" evidence="2">
    <location>
        <begin position="111"/>
        <end position="129"/>
    </location>
</feature>
<feature type="region of interest" description="Disordered" evidence="1">
    <location>
        <begin position="243"/>
        <end position="267"/>
    </location>
</feature>